<evidence type="ECO:0000313" key="2">
    <source>
        <dbReference type="Proteomes" id="UP000198755"/>
    </source>
</evidence>
<name>A0A1I3XB25_9HYPH</name>
<protein>
    <submittedName>
        <fullName evidence="1">Uncharacterized protein</fullName>
    </submittedName>
</protein>
<dbReference type="AlphaFoldDB" id="A0A1I3XB25"/>
<dbReference type="Proteomes" id="UP000198755">
    <property type="component" value="Unassembled WGS sequence"/>
</dbReference>
<dbReference type="RefSeq" id="WP_091678912.1">
    <property type="nucleotide sequence ID" value="NZ_FOSN01000003.1"/>
</dbReference>
<dbReference type="EMBL" id="FOSN01000003">
    <property type="protein sequence ID" value="SFK16760.1"/>
    <property type="molecule type" value="Genomic_DNA"/>
</dbReference>
<gene>
    <name evidence="1" type="ORF">SAMN05444581_1032</name>
</gene>
<evidence type="ECO:0000313" key="1">
    <source>
        <dbReference type="EMBL" id="SFK16760.1"/>
    </source>
</evidence>
<reference evidence="1 2" key="1">
    <citation type="submission" date="2016-10" db="EMBL/GenBank/DDBJ databases">
        <authorList>
            <person name="de Groot N.N."/>
        </authorList>
    </citation>
    <scope>NUCLEOTIDE SEQUENCE [LARGE SCALE GENOMIC DNA]</scope>
    <source>
        <strain evidence="1 2">NE2</strain>
    </source>
</reference>
<keyword evidence="2" id="KW-1185">Reference proteome</keyword>
<proteinExistence type="predicted"/>
<accession>A0A1I3XB25</accession>
<sequence>MAEWEIVLNLVGDLIEALAVKGVVSEDIAAILQGSVAAADLDNRSDLLDELACIRHVTINSLREKSVAAPALI</sequence>
<organism evidence="1 2">
    <name type="scientific">Methylocapsa palsarum</name>
    <dbReference type="NCBI Taxonomy" id="1612308"/>
    <lineage>
        <taxon>Bacteria</taxon>
        <taxon>Pseudomonadati</taxon>
        <taxon>Pseudomonadota</taxon>
        <taxon>Alphaproteobacteria</taxon>
        <taxon>Hyphomicrobiales</taxon>
        <taxon>Beijerinckiaceae</taxon>
        <taxon>Methylocapsa</taxon>
    </lineage>
</organism>
<dbReference type="STRING" id="1612308.SAMN05444581_1032"/>